<evidence type="ECO:0008006" key="5">
    <source>
        <dbReference type="Google" id="ProtNLM"/>
    </source>
</evidence>
<sequence>MAKTSKSSVRSDRQKVIDDIRRKQKSAEKRQGTIIVVICVAIAAAIIVAAAWKPVWTWVHQKGNSTKPLTEIGAPAADVCSDITRKKANGNQQHEPTGTQINYPDSPPAFGPHWNEPGQAPVPIHQRFYTEDNRPELEELVHNLEHGYTILWYDDTAANSPSMLADVKSIAARLDASDTNNRYSFKAVPWTKDDGDPFPDGKHIALTAWTVDSAGDQYGEWQYCSEPSGEAVQDFMAKFPYTNAPEPIGGYQPGA</sequence>
<keyword evidence="2" id="KW-0812">Transmembrane</keyword>
<reference evidence="4" key="1">
    <citation type="journal article" date="2019" name="Int. J. Syst. Evol. Microbiol.">
        <title>The Global Catalogue of Microorganisms (GCM) 10K type strain sequencing project: providing services to taxonomists for standard genome sequencing and annotation.</title>
        <authorList>
            <consortium name="The Broad Institute Genomics Platform"/>
            <consortium name="The Broad Institute Genome Sequencing Center for Infectious Disease"/>
            <person name="Wu L."/>
            <person name="Ma J."/>
        </authorList>
    </citation>
    <scope>NUCLEOTIDE SEQUENCE [LARGE SCALE GENOMIC DNA]</scope>
    <source>
        <strain evidence="4">JCM 16953</strain>
    </source>
</reference>
<evidence type="ECO:0000256" key="1">
    <source>
        <dbReference type="SAM" id="MobiDB-lite"/>
    </source>
</evidence>
<evidence type="ECO:0000313" key="3">
    <source>
        <dbReference type="EMBL" id="GAA3807962.1"/>
    </source>
</evidence>
<comment type="caution">
    <text evidence="3">The sequence shown here is derived from an EMBL/GenBank/DDBJ whole genome shotgun (WGS) entry which is preliminary data.</text>
</comment>
<dbReference type="EMBL" id="BAABAH010000002">
    <property type="protein sequence ID" value="GAA3807962.1"/>
    <property type="molecule type" value="Genomic_DNA"/>
</dbReference>
<evidence type="ECO:0000313" key="4">
    <source>
        <dbReference type="Proteomes" id="UP001501821"/>
    </source>
</evidence>
<organism evidence="3 4">
    <name type="scientific">Nocardioides panacisoli</name>
    <dbReference type="NCBI Taxonomy" id="627624"/>
    <lineage>
        <taxon>Bacteria</taxon>
        <taxon>Bacillati</taxon>
        <taxon>Actinomycetota</taxon>
        <taxon>Actinomycetes</taxon>
        <taxon>Propionibacteriales</taxon>
        <taxon>Nocardioidaceae</taxon>
        <taxon>Nocardioides</taxon>
    </lineage>
</organism>
<gene>
    <name evidence="3" type="ORF">GCM10022242_08680</name>
</gene>
<dbReference type="Proteomes" id="UP001501821">
    <property type="component" value="Unassembled WGS sequence"/>
</dbReference>
<name>A0ABP7I1C1_9ACTN</name>
<keyword evidence="2" id="KW-0472">Membrane</keyword>
<dbReference type="InterPro" id="IPR021454">
    <property type="entry name" value="DUF3105"/>
</dbReference>
<dbReference type="Pfam" id="PF11303">
    <property type="entry name" value="DUF3105"/>
    <property type="match status" value="1"/>
</dbReference>
<evidence type="ECO:0000256" key="2">
    <source>
        <dbReference type="SAM" id="Phobius"/>
    </source>
</evidence>
<feature type="region of interest" description="Disordered" evidence="1">
    <location>
        <begin position="1"/>
        <end position="24"/>
    </location>
</feature>
<dbReference type="RefSeq" id="WP_344772662.1">
    <property type="nucleotide sequence ID" value="NZ_BAABAH010000002.1"/>
</dbReference>
<feature type="compositionally biased region" description="Basic and acidic residues" evidence="1">
    <location>
        <begin position="9"/>
        <end position="24"/>
    </location>
</feature>
<feature type="transmembrane region" description="Helical" evidence="2">
    <location>
        <begin position="32"/>
        <end position="52"/>
    </location>
</feature>
<protein>
    <recommendedName>
        <fullName evidence="5">DUF3105 domain-containing protein</fullName>
    </recommendedName>
</protein>
<proteinExistence type="predicted"/>
<keyword evidence="4" id="KW-1185">Reference proteome</keyword>
<accession>A0ABP7I1C1</accession>
<keyword evidence="2" id="KW-1133">Transmembrane helix</keyword>